<dbReference type="Proteomes" id="UP001597046">
    <property type="component" value="Unassembled WGS sequence"/>
</dbReference>
<organism evidence="2 3">
    <name type="scientific">Terrabacter terrigena</name>
    <dbReference type="NCBI Taxonomy" id="574718"/>
    <lineage>
        <taxon>Bacteria</taxon>
        <taxon>Bacillati</taxon>
        <taxon>Actinomycetota</taxon>
        <taxon>Actinomycetes</taxon>
        <taxon>Micrococcales</taxon>
        <taxon>Intrasporangiaceae</taxon>
        <taxon>Terrabacter</taxon>
    </lineage>
</organism>
<evidence type="ECO:0000313" key="2">
    <source>
        <dbReference type="EMBL" id="MFD1055044.1"/>
    </source>
</evidence>
<feature type="region of interest" description="Disordered" evidence="1">
    <location>
        <begin position="1"/>
        <end position="20"/>
    </location>
</feature>
<comment type="caution">
    <text evidence="2">The sequence shown here is derived from an EMBL/GenBank/DDBJ whole genome shotgun (WGS) entry which is preliminary data.</text>
</comment>
<keyword evidence="3" id="KW-1185">Reference proteome</keyword>
<evidence type="ECO:0008006" key="4">
    <source>
        <dbReference type="Google" id="ProtNLM"/>
    </source>
</evidence>
<proteinExistence type="predicted"/>
<dbReference type="EMBL" id="JBHTKH010000007">
    <property type="protein sequence ID" value="MFD1055044.1"/>
    <property type="molecule type" value="Genomic_DNA"/>
</dbReference>
<sequence length="107" mass="11816">MSTTAPLRVETSLPITGDHELPSRSSRTYFYGEAPRVTDVQWRANRSDRGVIVSVTAFARHENYSWYRTSPALAVGLNTTPPPAWVPAAPEWFEAVVAQMLEAVPSA</sequence>
<reference evidence="3" key="1">
    <citation type="journal article" date="2019" name="Int. J. Syst. Evol. Microbiol.">
        <title>The Global Catalogue of Microorganisms (GCM) 10K type strain sequencing project: providing services to taxonomists for standard genome sequencing and annotation.</title>
        <authorList>
            <consortium name="The Broad Institute Genomics Platform"/>
            <consortium name="The Broad Institute Genome Sequencing Center for Infectious Disease"/>
            <person name="Wu L."/>
            <person name="Ma J."/>
        </authorList>
    </citation>
    <scope>NUCLEOTIDE SEQUENCE [LARGE SCALE GENOMIC DNA]</scope>
    <source>
        <strain evidence="3">CCUG 57508</strain>
    </source>
</reference>
<evidence type="ECO:0000313" key="3">
    <source>
        <dbReference type="Proteomes" id="UP001597046"/>
    </source>
</evidence>
<gene>
    <name evidence="2" type="ORF">ACFQ2V_12065</name>
</gene>
<dbReference type="RefSeq" id="WP_386052948.1">
    <property type="nucleotide sequence ID" value="NZ_JBHTKH010000007.1"/>
</dbReference>
<protein>
    <recommendedName>
        <fullName evidence="4">DUF317 domain-containing protein</fullName>
    </recommendedName>
</protein>
<evidence type="ECO:0000256" key="1">
    <source>
        <dbReference type="SAM" id="MobiDB-lite"/>
    </source>
</evidence>
<name>A0ABW3MZZ0_9MICO</name>
<accession>A0ABW3MZZ0</accession>